<dbReference type="HOGENOM" id="CLU_2457106_0_0_1"/>
<dbReference type="GO" id="GO:0005524">
    <property type="term" value="F:ATP binding"/>
    <property type="evidence" value="ECO:0007669"/>
    <property type="project" value="UniProtKB-KW"/>
</dbReference>
<comment type="similarity">
    <text evidence="1">Belongs to the protein kinase superfamily. STE Ser/Thr protein kinase family. MAP kinase kinase kinase subfamily.</text>
</comment>
<sequence length="89" mass="10430">MEYANCGSLYNYLHDEEQRTYTVKNSLHWMYQAAKALEDGEYSKDTDIYSFGIVFWEVMTRKKPFPDLDTSVEEDITNDFPVGGLKMQI</sequence>
<keyword evidence="4" id="KW-0547">Nucleotide-binding</keyword>
<dbReference type="InterPro" id="IPR011009">
    <property type="entry name" value="Kinase-like_dom_sf"/>
</dbReference>
<proteinExistence type="inferred from homology"/>
<dbReference type="EMBL" id="CH916369">
    <property type="protein sequence ID" value="EDV93567.1"/>
    <property type="molecule type" value="Genomic_DNA"/>
</dbReference>
<reference evidence="8 9" key="1">
    <citation type="journal article" date="2007" name="Nature">
        <title>Evolution of genes and genomes on the Drosophila phylogeny.</title>
        <authorList>
            <consortium name="Drosophila 12 Genomes Consortium"/>
            <person name="Clark A.G."/>
            <person name="Eisen M.B."/>
            <person name="Smith D.R."/>
            <person name="Bergman C.M."/>
            <person name="Oliver B."/>
            <person name="Markow T.A."/>
            <person name="Kaufman T.C."/>
            <person name="Kellis M."/>
            <person name="Gelbart W."/>
            <person name="Iyer V.N."/>
            <person name="Pollard D.A."/>
            <person name="Sackton T.B."/>
            <person name="Larracuente A.M."/>
            <person name="Singh N.D."/>
            <person name="Abad J.P."/>
            <person name="Abt D.N."/>
            <person name="Adryan B."/>
            <person name="Aguade M."/>
            <person name="Akashi H."/>
            <person name="Anderson W.W."/>
            <person name="Aquadro C.F."/>
            <person name="Ardell D.H."/>
            <person name="Arguello R."/>
            <person name="Artieri C.G."/>
            <person name="Barbash D.A."/>
            <person name="Barker D."/>
            <person name="Barsanti P."/>
            <person name="Batterham P."/>
            <person name="Batzoglou S."/>
            <person name="Begun D."/>
            <person name="Bhutkar A."/>
            <person name="Blanco E."/>
            <person name="Bosak S.A."/>
            <person name="Bradley R.K."/>
            <person name="Brand A.D."/>
            <person name="Brent M.R."/>
            <person name="Brooks A.N."/>
            <person name="Brown R.H."/>
            <person name="Butlin R.K."/>
            <person name="Caggese C."/>
            <person name="Calvi B.R."/>
            <person name="Bernardo de Carvalho A."/>
            <person name="Caspi A."/>
            <person name="Castrezana S."/>
            <person name="Celniker S.E."/>
            <person name="Chang J.L."/>
            <person name="Chapple C."/>
            <person name="Chatterji S."/>
            <person name="Chinwalla A."/>
            <person name="Civetta A."/>
            <person name="Clifton S.W."/>
            <person name="Comeron J.M."/>
            <person name="Costello J.C."/>
            <person name="Coyne J.A."/>
            <person name="Daub J."/>
            <person name="David R.G."/>
            <person name="Delcher A.L."/>
            <person name="Delehaunty K."/>
            <person name="Do C.B."/>
            <person name="Ebling H."/>
            <person name="Edwards K."/>
            <person name="Eickbush T."/>
            <person name="Evans J.D."/>
            <person name="Filipski A."/>
            <person name="Findeiss S."/>
            <person name="Freyhult E."/>
            <person name="Fulton L."/>
            <person name="Fulton R."/>
            <person name="Garcia A.C."/>
            <person name="Gardiner A."/>
            <person name="Garfield D.A."/>
            <person name="Garvin B.E."/>
            <person name="Gibson G."/>
            <person name="Gilbert D."/>
            <person name="Gnerre S."/>
            <person name="Godfrey J."/>
            <person name="Good R."/>
            <person name="Gotea V."/>
            <person name="Gravely B."/>
            <person name="Greenberg A.J."/>
            <person name="Griffiths-Jones S."/>
            <person name="Gross S."/>
            <person name="Guigo R."/>
            <person name="Gustafson E.A."/>
            <person name="Haerty W."/>
            <person name="Hahn M.W."/>
            <person name="Halligan D.L."/>
            <person name="Halpern A.L."/>
            <person name="Halter G.M."/>
            <person name="Han M.V."/>
            <person name="Heger A."/>
            <person name="Hillier L."/>
            <person name="Hinrichs A.S."/>
            <person name="Holmes I."/>
            <person name="Hoskins R.A."/>
            <person name="Hubisz M.J."/>
            <person name="Hultmark D."/>
            <person name="Huntley M.A."/>
            <person name="Jaffe D.B."/>
            <person name="Jagadeeshan S."/>
            <person name="Jeck W.R."/>
            <person name="Johnson J."/>
            <person name="Jones C.D."/>
            <person name="Jordan W.C."/>
            <person name="Karpen G.H."/>
            <person name="Kataoka E."/>
            <person name="Keightley P.D."/>
            <person name="Kheradpour P."/>
            <person name="Kirkness E.F."/>
            <person name="Koerich L.B."/>
            <person name="Kristiansen K."/>
            <person name="Kudrna D."/>
            <person name="Kulathinal R.J."/>
            <person name="Kumar S."/>
            <person name="Kwok R."/>
            <person name="Lander E."/>
            <person name="Langley C.H."/>
            <person name="Lapoint R."/>
            <person name="Lazzaro B.P."/>
            <person name="Lee S.J."/>
            <person name="Levesque L."/>
            <person name="Li R."/>
            <person name="Lin C.F."/>
            <person name="Lin M.F."/>
            <person name="Lindblad-Toh K."/>
            <person name="Llopart A."/>
            <person name="Long M."/>
            <person name="Low L."/>
            <person name="Lozovsky E."/>
            <person name="Lu J."/>
            <person name="Luo M."/>
            <person name="Machado C.A."/>
            <person name="Makalowski W."/>
            <person name="Marzo M."/>
            <person name="Matsuda M."/>
            <person name="Matzkin L."/>
            <person name="McAllister B."/>
            <person name="McBride C.S."/>
            <person name="McKernan B."/>
            <person name="McKernan K."/>
            <person name="Mendez-Lago M."/>
            <person name="Minx P."/>
            <person name="Mollenhauer M.U."/>
            <person name="Montooth K."/>
            <person name="Mount S.M."/>
            <person name="Mu X."/>
            <person name="Myers E."/>
            <person name="Negre B."/>
            <person name="Newfeld S."/>
            <person name="Nielsen R."/>
            <person name="Noor M.A."/>
            <person name="O'Grady P."/>
            <person name="Pachter L."/>
            <person name="Papaceit M."/>
            <person name="Parisi M.J."/>
            <person name="Parisi M."/>
            <person name="Parts L."/>
            <person name="Pedersen J.S."/>
            <person name="Pesole G."/>
            <person name="Phillippy A.M."/>
            <person name="Ponting C.P."/>
            <person name="Pop M."/>
            <person name="Porcelli D."/>
            <person name="Powell J.R."/>
            <person name="Prohaska S."/>
            <person name="Pruitt K."/>
            <person name="Puig M."/>
            <person name="Quesneville H."/>
            <person name="Ram K.R."/>
            <person name="Rand D."/>
            <person name="Rasmussen M.D."/>
            <person name="Reed L.K."/>
            <person name="Reenan R."/>
            <person name="Reily A."/>
            <person name="Remington K.A."/>
            <person name="Rieger T.T."/>
            <person name="Ritchie M.G."/>
            <person name="Robin C."/>
            <person name="Rogers Y.H."/>
            <person name="Rohde C."/>
            <person name="Rozas J."/>
            <person name="Rubenfield M.J."/>
            <person name="Ruiz A."/>
            <person name="Russo S."/>
            <person name="Salzberg S.L."/>
            <person name="Sanchez-Gracia A."/>
            <person name="Saranga D.J."/>
            <person name="Sato H."/>
            <person name="Schaeffer S.W."/>
            <person name="Schatz M.C."/>
            <person name="Schlenke T."/>
            <person name="Schwartz R."/>
            <person name="Segarra C."/>
            <person name="Singh R.S."/>
            <person name="Sirot L."/>
            <person name="Sirota M."/>
            <person name="Sisneros N.B."/>
            <person name="Smith C.D."/>
            <person name="Smith T.F."/>
            <person name="Spieth J."/>
            <person name="Stage D.E."/>
            <person name="Stark A."/>
            <person name="Stephan W."/>
            <person name="Strausberg R.L."/>
            <person name="Strempel S."/>
            <person name="Sturgill D."/>
            <person name="Sutton G."/>
            <person name="Sutton G.G."/>
            <person name="Tao W."/>
            <person name="Teichmann S."/>
            <person name="Tobari Y.N."/>
            <person name="Tomimura Y."/>
            <person name="Tsolas J.M."/>
            <person name="Valente V.L."/>
            <person name="Venter E."/>
            <person name="Venter J.C."/>
            <person name="Vicario S."/>
            <person name="Vieira F.G."/>
            <person name="Vilella A.J."/>
            <person name="Villasante A."/>
            <person name="Walenz B."/>
            <person name="Wang J."/>
            <person name="Wasserman M."/>
            <person name="Watts T."/>
            <person name="Wilson D."/>
            <person name="Wilson R.K."/>
            <person name="Wing R.A."/>
            <person name="Wolfner M.F."/>
            <person name="Wong A."/>
            <person name="Wong G.K."/>
            <person name="Wu C.I."/>
            <person name="Wu G."/>
            <person name="Yamamoto D."/>
            <person name="Yang H.P."/>
            <person name="Yang S.P."/>
            <person name="Yorke J.A."/>
            <person name="Yoshida K."/>
            <person name="Zdobnov E."/>
            <person name="Zhang P."/>
            <person name="Zhang Y."/>
            <person name="Zimin A.V."/>
            <person name="Baldwin J."/>
            <person name="Abdouelleil A."/>
            <person name="Abdulkadir J."/>
            <person name="Abebe A."/>
            <person name="Abera B."/>
            <person name="Abreu J."/>
            <person name="Acer S.C."/>
            <person name="Aftuck L."/>
            <person name="Alexander A."/>
            <person name="An P."/>
            <person name="Anderson E."/>
            <person name="Anderson S."/>
            <person name="Arachi H."/>
            <person name="Azer M."/>
            <person name="Bachantsang P."/>
            <person name="Barry A."/>
            <person name="Bayul T."/>
            <person name="Berlin A."/>
            <person name="Bessette D."/>
            <person name="Bloom T."/>
            <person name="Blye J."/>
            <person name="Boguslavskiy L."/>
            <person name="Bonnet C."/>
            <person name="Boukhgalter B."/>
            <person name="Bourzgui I."/>
            <person name="Brown A."/>
            <person name="Cahill P."/>
            <person name="Channer S."/>
            <person name="Cheshatsang Y."/>
            <person name="Chuda L."/>
            <person name="Citroen M."/>
            <person name="Collymore A."/>
            <person name="Cooke P."/>
            <person name="Costello M."/>
            <person name="D'Aco K."/>
            <person name="Daza R."/>
            <person name="De Haan G."/>
            <person name="DeGray S."/>
            <person name="DeMaso C."/>
            <person name="Dhargay N."/>
            <person name="Dooley K."/>
            <person name="Dooley E."/>
            <person name="Doricent M."/>
            <person name="Dorje P."/>
            <person name="Dorjee K."/>
            <person name="Dupes A."/>
            <person name="Elong R."/>
            <person name="Falk J."/>
            <person name="Farina A."/>
            <person name="Faro S."/>
            <person name="Ferguson D."/>
            <person name="Fisher S."/>
            <person name="Foley C.D."/>
            <person name="Franke A."/>
            <person name="Friedrich D."/>
            <person name="Gadbois L."/>
            <person name="Gearin G."/>
            <person name="Gearin C.R."/>
            <person name="Giannoukos G."/>
            <person name="Goode T."/>
            <person name="Graham J."/>
            <person name="Grandbois E."/>
            <person name="Grewal S."/>
            <person name="Gyaltsen K."/>
            <person name="Hafez N."/>
            <person name="Hagos B."/>
            <person name="Hall J."/>
            <person name="Henson C."/>
            <person name="Hollinger A."/>
            <person name="Honan T."/>
            <person name="Huard M.D."/>
            <person name="Hughes L."/>
            <person name="Hurhula B."/>
            <person name="Husby M.E."/>
            <person name="Kamat A."/>
            <person name="Kanga B."/>
            <person name="Kashin S."/>
            <person name="Khazanovich D."/>
            <person name="Kisner P."/>
            <person name="Lance K."/>
            <person name="Lara M."/>
            <person name="Lee W."/>
            <person name="Lennon N."/>
            <person name="Letendre F."/>
            <person name="LeVine R."/>
            <person name="Lipovsky A."/>
            <person name="Liu X."/>
            <person name="Liu J."/>
            <person name="Liu S."/>
            <person name="Lokyitsang T."/>
            <person name="Lokyitsang Y."/>
            <person name="Lubonja R."/>
            <person name="Lui A."/>
            <person name="MacDonald P."/>
            <person name="Magnisalis V."/>
            <person name="Maru K."/>
            <person name="Matthews C."/>
            <person name="McCusker W."/>
            <person name="McDonough S."/>
            <person name="Mehta T."/>
            <person name="Meldrim J."/>
            <person name="Meneus L."/>
            <person name="Mihai O."/>
            <person name="Mihalev A."/>
            <person name="Mihova T."/>
            <person name="Mittelman R."/>
            <person name="Mlenga V."/>
            <person name="Montmayeur A."/>
            <person name="Mulrain L."/>
            <person name="Navidi A."/>
            <person name="Naylor J."/>
            <person name="Negash T."/>
            <person name="Nguyen T."/>
            <person name="Nguyen N."/>
            <person name="Nicol R."/>
            <person name="Norbu C."/>
            <person name="Norbu N."/>
            <person name="Novod N."/>
            <person name="O'Neill B."/>
            <person name="Osman S."/>
            <person name="Markiewicz E."/>
            <person name="Oyono O.L."/>
            <person name="Patti C."/>
            <person name="Phunkhang P."/>
            <person name="Pierre F."/>
            <person name="Priest M."/>
            <person name="Raghuraman S."/>
            <person name="Rege F."/>
            <person name="Reyes R."/>
            <person name="Rise C."/>
            <person name="Rogov P."/>
            <person name="Ross K."/>
            <person name="Ryan E."/>
            <person name="Settipalli S."/>
            <person name="Shea T."/>
            <person name="Sherpa N."/>
            <person name="Shi L."/>
            <person name="Shih D."/>
            <person name="Sparrow T."/>
            <person name="Spaulding J."/>
            <person name="Stalker J."/>
            <person name="Stange-Thomann N."/>
            <person name="Stavropoulos S."/>
            <person name="Stone C."/>
            <person name="Strader C."/>
            <person name="Tesfaye S."/>
            <person name="Thomson T."/>
            <person name="Thoulutsang Y."/>
            <person name="Thoulutsang D."/>
            <person name="Topham K."/>
            <person name="Topping I."/>
            <person name="Tsamla T."/>
            <person name="Vassiliev H."/>
            <person name="Vo A."/>
            <person name="Wangchuk T."/>
            <person name="Wangdi T."/>
            <person name="Weiand M."/>
            <person name="Wilkinson J."/>
            <person name="Wilson A."/>
            <person name="Yadav S."/>
            <person name="Young G."/>
            <person name="Yu Q."/>
            <person name="Zembek L."/>
            <person name="Zhong D."/>
            <person name="Zimmer A."/>
            <person name="Zwirko Z."/>
            <person name="Jaffe D.B."/>
            <person name="Alvarez P."/>
            <person name="Brockman W."/>
            <person name="Butler J."/>
            <person name="Chin C."/>
            <person name="Gnerre S."/>
            <person name="Grabherr M."/>
            <person name="Kleber M."/>
            <person name="Mauceli E."/>
            <person name="MacCallum I."/>
        </authorList>
    </citation>
    <scope>NUCLEOTIDE SEQUENCE [LARGE SCALE GENOMIC DNA]</scope>
    <source>
        <strain evidence="9">Tucson 15287-2541.00</strain>
    </source>
</reference>
<gene>
    <name evidence="8" type="primary">Dgri\GH18207</name>
    <name evidence="8" type="ORF">Dgri_GH18207</name>
</gene>
<dbReference type="AlphaFoldDB" id="B4JFT6"/>
<protein>
    <submittedName>
        <fullName evidence="8">GH18207</fullName>
    </submittedName>
</protein>
<evidence type="ECO:0000259" key="7">
    <source>
        <dbReference type="PROSITE" id="PS50011"/>
    </source>
</evidence>
<evidence type="ECO:0000256" key="2">
    <source>
        <dbReference type="ARBA" id="ARBA00022527"/>
    </source>
</evidence>
<keyword evidence="2" id="KW-0723">Serine/threonine-protein kinase</keyword>
<feature type="domain" description="Protein kinase" evidence="7">
    <location>
        <begin position="1"/>
        <end position="89"/>
    </location>
</feature>
<evidence type="ECO:0000256" key="6">
    <source>
        <dbReference type="ARBA" id="ARBA00022840"/>
    </source>
</evidence>
<dbReference type="PROSITE" id="PS50011">
    <property type="entry name" value="PROTEIN_KINASE_DOM"/>
    <property type="match status" value="1"/>
</dbReference>
<evidence type="ECO:0000256" key="5">
    <source>
        <dbReference type="ARBA" id="ARBA00022777"/>
    </source>
</evidence>
<name>B4JFT6_DROGR</name>
<dbReference type="PANTHER" id="PTHR46716:SF1">
    <property type="entry name" value="MITOGEN-ACTIVATED PROTEIN KINASE KINASE KINASE 7"/>
    <property type="match status" value="1"/>
</dbReference>
<evidence type="ECO:0000256" key="1">
    <source>
        <dbReference type="ARBA" id="ARBA00006529"/>
    </source>
</evidence>
<dbReference type="PANTHER" id="PTHR46716">
    <property type="entry name" value="MITOGEN-ACTIVATED PROTEIN KINASE KINASE KINASE 7"/>
    <property type="match status" value="1"/>
</dbReference>
<dbReference type="Gene3D" id="1.10.510.10">
    <property type="entry name" value="Transferase(Phosphotransferase) domain 1"/>
    <property type="match status" value="1"/>
</dbReference>
<evidence type="ECO:0000313" key="8">
    <source>
        <dbReference type="EMBL" id="EDV93567.1"/>
    </source>
</evidence>
<keyword evidence="5" id="KW-0418">Kinase</keyword>
<evidence type="ECO:0000313" key="9">
    <source>
        <dbReference type="Proteomes" id="UP000001070"/>
    </source>
</evidence>
<keyword evidence="6" id="KW-0067">ATP-binding</keyword>
<dbReference type="GO" id="GO:0007254">
    <property type="term" value="P:JNK cascade"/>
    <property type="evidence" value="ECO:0007669"/>
    <property type="project" value="TreeGrafter"/>
</dbReference>
<dbReference type="Pfam" id="PF07714">
    <property type="entry name" value="PK_Tyr_Ser-Thr"/>
    <property type="match status" value="1"/>
</dbReference>
<keyword evidence="3" id="KW-0808">Transferase</keyword>
<dbReference type="PhylomeDB" id="B4JFT6"/>
<dbReference type="InParanoid" id="B4JFT6"/>
<dbReference type="InterPro" id="IPR001245">
    <property type="entry name" value="Ser-Thr/Tyr_kinase_cat_dom"/>
</dbReference>
<keyword evidence="9" id="KW-1185">Reference proteome</keyword>
<dbReference type="InterPro" id="IPR000719">
    <property type="entry name" value="Prot_kinase_dom"/>
</dbReference>
<evidence type="ECO:0000256" key="4">
    <source>
        <dbReference type="ARBA" id="ARBA00022741"/>
    </source>
</evidence>
<dbReference type="GO" id="GO:0006955">
    <property type="term" value="P:immune response"/>
    <property type="evidence" value="ECO:0007669"/>
    <property type="project" value="TreeGrafter"/>
</dbReference>
<dbReference type="GO" id="GO:0043123">
    <property type="term" value="P:positive regulation of canonical NF-kappaB signal transduction"/>
    <property type="evidence" value="ECO:0007669"/>
    <property type="project" value="TreeGrafter"/>
</dbReference>
<dbReference type="Proteomes" id="UP000001070">
    <property type="component" value="Unassembled WGS sequence"/>
</dbReference>
<dbReference type="GO" id="GO:0004709">
    <property type="term" value="F:MAP kinase kinase kinase activity"/>
    <property type="evidence" value="ECO:0007669"/>
    <property type="project" value="TreeGrafter"/>
</dbReference>
<dbReference type="SUPFAM" id="SSF56112">
    <property type="entry name" value="Protein kinase-like (PK-like)"/>
    <property type="match status" value="1"/>
</dbReference>
<organism evidence="9">
    <name type="scientific">Drosophila grimshawi</name>
    <name type="common">Hawaiian fruit fly</name>
    <name type="synonym">Idiomyia grimshawi</name>
    <dbReference type="NCBI Taxonomy" id="7222"/>
    <lineage>
        <taxon>Eukaryota</taxon>
        <taxon>Metazoa</taxon>
        <taxon>Ecdysozoa</taxon>
        <taxon>Arthropoda</taxon>
        <taxon>Hexapoda</taxon>
        <taxon>Insecta</taxon>
        <taxon>Pterygota</taxon>
        <taxon>Neoptera</taxon>
        <taxon>Endopterygota</taxon>
        <taxon>Diptera</taxon>
        <taxon>Brachycera</taxon>
        <taxon>Muscomorpha</taxon>
        <taxon>Ephydroidea</taxon>
        <taxon>Drosophilidae</taxon>
        <taxon>Drosophila</taxon>
        <taxon>Hawaiian Drosophila</taxon>
    </lineage>
</organism>
<evidence type="ECO:0000256" key="3">
    <source>
        <dbReference type="ARBA" id="ARBA00022679"/>
    </source>
</evidence>
<accession>B4JFT6</accession>